<feature type="transmembrane region" description="Helical" evidence="5">
    <location>
        <begin position="369"/>
        <end position="387"/>
    </location>
</feature>
<name>A0A4R2KPE6_9GAMM</name>
<reference evidence="7 8" key="1">
    <citation type="submission" date="2019-03" db="EMBL/GenBank/DDBJ databases">
        <title>Genomic Encyclopedia of Type Strains, Phase IV (KMG-IV): sequencing the most valuable type-strain genomes for metagenomic binning, comparative biology and taxonomic classification.</title>
        <authorList>
            <person name="Goeker M."/>
        </authorList>
    </citation>
    <scope>NUCLEOTIDE SEQUENCE [LARGE SCALE GENOMIC DNA]</scope>
    <source>
        <strain evidence="7 8">DSM 23344</strain>
    </source>
</reference>
<evidence type="ECO:0000256" key="3">
    <source>
        <dbReference type="ARBA" id="ARBA00022989"/>
    </source>
</evidence>
<keyword evidence="2 5" id="KW-0812">Transmembrane</keyword>
<feature type="domain" description="O-antigen ligase-related" evidence="6">
    <location>
        <begin position="216"/>
        <end position="375"/>
    </location>
</feature>
<dbReference type="InterPro" id="IPR007016">
    <property type="entry name" value="O-antigen_ligase-rel_domated"/>
</dbReference>
<dbReference type="GO" id="GO:0016874">
    <property type="term" value="F:ligase activity"/>
    <property type="evidence" value="ECO:0007669"/>
    <property type="project" value="UniProtKB-KW"/>
</dbReference>
<dbReference type="Proteomes" id="UP000294980">
    <property type="component" value="Unassembled WGS sequence"/>
</dbReference>
<dbReference type="RefSeq" id="WP_117315650.1">
    <property type="nucleotide sequence ID" value="NZ_QQSW01000003.1"/>
</dbReference>
<keyword evidence="7" id="KW-0436">Ligase</keyword>
<accession>A0A4R2KPE6</accession>
<evidence type="ECO:0000313" key="8">
    <source>
        <dbReference type="Proteomes" id="UP000294980"/>
    </source>
</evidence>
<protein>
    <submittedName>
        <fullName evidence="7">O-antigen ligase</fullName>
    </submittedName>
</protein>
<sequence>MRAFTPGASVVVSLHSSSAVRASALHAAQAMGLLLIASALFLLPFGRTMEIPLALLALVGLWAVWRERRLPAGREAAAIRLFLLCCVCYQLPMWLSLPDAVNPARSLTTTLGSLRYLLAGIGVLCLLCVLPSDPHHQRLFDALEKTLFAVLALWVGDALLQAASGSNLLGYAAERGYLNGLFGAGENLKLSLALLVLGPPALLGRMRRKSPGLTLLLFLLAVLVLLLTGKRSAWVTFALQCALFVLFYRQALRRRLTGVVVIGGLCVLLVLSLALNSSRVIERSGTLIAAVQAPDYAHVNVATGLRLPIWQGALAMLADHPVNGVGVRGFRYAYADYAVDGDPFASTDAHGAALASHAHLLLFELLADTGIFGLTGHAALLILLGGAWRRCSRLQREQALPWLLSALALAHPLNTQGAWYSSWTASLFWLVLVLAVVRLEPLRRVRDVYPCIRRESNHTG</sequence>
<feature type="transmembrane region" description="Helical" evidence="5">
    <location>
        <begin position="256"/>
        <end position="275"/>
    </location>
</feature>
<organism evidence="7 8">
    <name type="scientific">Chromatocurvus halotolerans</name>
    <dbReference type="NCBI Taxonomy" id="1132028"/>
    <lineage>
        <taxon>Bacteria</taxon>
        <taxon>Pseudomonadati</taxon>
        <taxon>Pseudomonadota</taxon>
        <taxon>Gammaproteobacteria</taxon>
        <taxon>Cellvibrionales</taxon>
        <taxon>Halieaceae</taxon>
        <taxon>Chromatocurvus</taxon>
    </lineage>
</organism>
<dbReference type="InterPro" id="IPR051533">
    <property type="entry name" value="WaaL-like"/>
</dbReference>
<keyword evidence="4 5" id="KW-0472">Membrane</keyword>
<dbReference type="PANTHER" id="PTHR37422">
    <property type="entry name" value="TEICHURONIC ACID BIOSYNTHESIS PROTEIN TUAE"/>
    <property type="match status" value="1"/>
</dbReference>
<comment type="caution">
    <text evidence="7">The sequence shown here is derived from an EMBL/GenBank/DDBJ whole genome shotgun (WGS) entry which is preliminary data.</text>
</comment>
<keyword evidence="8" id="KW-1185">Reference proteome</keyword>
<feature type="transmembrane region" description="Helical" evidence="5">
    <location>
        <begin position="32"/>
        <end position="65"/>
    </location>
</feature>
<feature type="transmembrane region" description="Helical" evidence="5">
    <location>
        <begin position="115"/>
        <end position="134"/>
    </location>
</feature>
<dbReference type="Pfam" id="PF04932">
    <property type="entry name" value="Wzy_C"/>
    <property type="match status" value="1"/>
</dbReference>
<feature type="transmembrane region" description="Helical" evidence="5">
    <location>
        <begin position="420"/>
        <end position="437"/>
    </location>
</feature>
<evidence type="ECO:0000256" key="2">
    <source>
        <dbReference type="ARBA" id="ARBA00022692"/>
    </source>
</evidence>
<evidence type="ECO:0000313" key="7">
    <source>
        <dbReference type="EMBL" id="TCO76071.1"/>
    </source>
</evidence>
<dbReference type="PANTHER" id="PTHR37422:SF13">
    <property type="entry name" value="LIPOPOLYSACCHARIDE BIOSYNTHESIS PROTEIN PA4999-RELATED"/>
    <property type="match status" value="1"/>
</dbReference>
<feature type="transmembrane region" description="Helical" evidence="5">
    <location>
        <begin position="77"/>
        <end position="95"/>
    </location>
</feature>
<keyword evidence="3 5" id="KW-1133">Transmembrane helix</keyword>
<gene>
    <name evidence="7" type="ORF">EV688_10531</name>
</gene>
<evidence type="ECO:0000259" key="6">
    <source>
        <dbReference type="Pfam" id="PF04932"/>
    </source>
</evidence>
<feature type="transmembrane region" description="Helical" evidence="5">
    <location>
        <begin position="233"/>
        <end position="249"/>
    </location>
</feature>
<dbReference type="GO" id="GO:0016020">
    <property type="term" value="C:membrane"/>
    <property type="evidence" value="ECO:0007669"/>
    <property type="project" value="UniProtKB-SubCell"/>
</dbReference>
<dbReference type="EMBL" id="SLWX01000005">
    <property type="protein sequence ID" value="TCO76071.1"/>
    <property type="molecule type" value="Genomic_DNA"/>
</dbReference>
<dbReference type="OrthoDB" id="8554812at2"/>
<evidence type="ECO:0000256" key="5">
    <source>
        <dbReference type="SAM" id="Phobius"/>
    </source>
</evidence>
<proteinExistence type="predicted"/>
<evidence type="ECO:0000256" key="1">
    <source>
        <dbReference type="ARBA" id="ARBA00004141"/>
    </source>
</evidence>
<evidence type="ECO:0000256" key="4">
    <source>
        <dbReference type="ARBA" id="ARBA00023136"/>
    </source>
</evidence>
<comment type="subcellular location">
    <subcellularLocation>
        <location evidence="1">Membrane</location>
        <topology evidence="1">Multi-pass membrane protein</topology>
    </subcellularLocation>
</comment>
<dbReference type="AlphaFoldDB" id="A0A4R2KPE6"/>
<feature type="transmembrane region" description="Helical" evidence="5">
    <location>
        <begin position="210"/>
        <end position="227"/>
    </location>
</feature>